<evidence type="ECO:0000259" key="1">
    <source>
        <dbReference type="Pfam" id="PF19898"/>
    </source>
</evidence>
<dbReference type="Pfam" id="PF21957">
    <property type="entry name" value="Zn_ribbon_16"/>
    <property type="match status" value="1"/>
</dbReference>
<organism evidence="3 4">
    <name type="scientific">Mucilaginibacter calamicampi</name>
    <dbReference type="NCBI Taxonomy" id="1302352"/>
    <lineage>
        <taxon>Bacteria</taxon>
        <taxon>Pseudomonadati</taxon>
        <taxon>Bacteroidota</taxon>
        <taxon>Sphingobacteriia</taxon>
        <taxon>Sphingobacteriales</taxon>
        <taxon>Sphingobacteriaceae</taxon>
        <taxon>Mucilaginibacter</taxon>
    </lineage>
</organism>
<evidence type="ECO:0000313" key="4">
    <source>
        <dbReference type="Proteomes" id="UP001596958"/>
    </source>
</evidence>
<evidence type="ECO:0000259" key="2">
    <source>
        <dbReference type="Pfam" id="PF21957"/>
    </source>
</evidence>
<proteinExistence type="predicted"/>
<reference evidence="4" key="1">
    <citation type="journal article" date="2019" name="Int. J. Syst. Evol. Microbiol.">
        <title>The Global Catalogue of Microorganisms (GCM) 10K type strain sequencing project: providing services to taxonomists for standard genome sequencing and annotation.</title>
        <authorList>
            <consortium name="The Broad Institute Genomics Platform"/>
            <consortium name="The Broad Institute Genome Sequencing Center for Infectious Disease"/>
            <person name="Wu L."/>
            <person name="Ma J."/>
        </authorList>
    </citation>
    <scope>NUCLEOTIDE SEQUENCE [LARGE SCALE GENOMIC DNA]</scope>
    <source>
        <strain evidence="4">CCUG 63418</strain>
    </source>
</reference>
<gene>
    <name evidence="3" type="ORF">ACFQZS_16220</name>
</gene>
<dbReference type="Pfam" id="PF19898">
    <property type="entry name" value="DUF6371"/>
    <property type="match status" value="1"/>
</dbReference>
<dbReference type="InterPro" id="IPR047731">
    <property type="entry name" value="Zinc_ribbon_put"/>
</dbReference>
<accession>A0ABW2Z2F5</accession>
<dbReference type="InterPro" id="IPR045951">
    <property type="entry name" value="DUF6371"/>
</dbReference>
<name>A0ABW2Z2F5_9SPHI</name>
<protein>
    <submittedName>
        <fullName evidence="3">DUF6371 domain-containing protein</fullName>
    </submittedName>
</protein>
<sequence>MHRFTLQPYKTPSSRFTCPQCGQHKKFTRYINVETKTHVADHVGKCDRIDKCGYHYTPKQYFEANPHQQPYNYSTASWRPPPPRVIMPSTISMASLQATLKAYEHNYFVQYLLNIFEEETVNRLIEDYHIGTAKRWPGSVIFWQVDRNEKVRTGKIMLYDAVTGKRVKEPYSHIAWVHTLPGVNREIREGSAIPARTSTGTEFNLKQCFFGEHLLQYDTDALVAIVESEKTAVIASGYMPEHCWLAAGGVEGLTFEKCKPLKGRQVLLFPDAGMYDKWEERVRQLRIRLPDVRFGMARYTEGAMPVDEMPNGVDIADWLTGVWGV</sequence>
<dbReference type="NCBIfam" id="NF040506">
    <property type="entry name" value="PG0870_Nterm"/>
    <property type="match status" value="1"/>
</dbReference>
<evidence type="ECO:0000313" key="3">
    <source>
        <dbReference type="EMBL" id="MFD0751698.1"/>
    </source>
</evidence>
<feature type="domain" description="Zinc beta-ribbon finger putative" evidence="2">
    <location>
        <begin position="2"/>
        <end position="66"/>
    </location>
</feature>
<dbReference type="EMBL" id="JBHTHU010000021">
    <property type="protein sequence ID" value="MFD0751698.1"/>
    <property type="molecule type" value="Genomic_DNA"/>
</dbReference>
<comment type="caution">
    <text evidence="3">The sequence shown here is derived from an EMBL/GenBank/DDBJ whole genome shotgun (WGS) entry which is preliminary data.</text>
</comment>
<keyword evidence="4" id="KW-1185">Reference proteome</keyword>
<feature type="domain" description="DUF6371" evidence="1">
    <location>
        <begin position="106"/>
        <end position="271"/>
    </location>
</feature>
<dbReference type="RefSeq" id="WP_377101986.1">
    <property type="nucleotide sequence ID" value="NZ_JBHTHU010000021.1"/>
</dbReference>
<dbReference type="Proteomes" id="UP001596958">
    <property type="component" value="Unassembled WGS sequence"/>
</dbReference>